<name>A0A392M8B2_9FABA</name>
<dbReference type="Gene3D" id="3.80.10.10">
    <property type="entry name" value="Ribonuclease Inhibitor"/>
    <property type="match status" value="1"/>
</dbReference>
<dbReference type="SUPFAM" id="SSF52047">
    <property type="entry name" value="RNI-like"/>
    <property type="match status" value="1"/>
</dbReference>
<dbReference type="PANTHER" id="PTHR32212">
    <property type="entry name" value="CYCLIN-LIKE F-BOX"/>
    <property type="match status" value="1"/>
</dbReference>
<dbReference type="Proteomes" id="UP000265520">
    <property type="component" value="Unassembled WGS sequence"/>
</dbReference>
<keyword evidence="3" id="KW-1185">Reference proteome</keyword>
<dbReference type="Gene3D" id="1.20.1280.50">
    <property type="match status" value="1"/>
</dbReference>
<organism evidence="2 3">
    <name type="scientific">Trifolium medium</name>
    <dbReference type="NCBI Taxonomy" id="97028"/>
    <lineage>
        <taxon>Eukaryota</taxon>
        <taxon>Viridiplantae</taxon>
        <taxon>Streptophyta</taxon>
        <taxon>Embryophyta</taxon>
        <taxon>Tracheophyta</taxon>
        <taxon>Spermatophyta</taxon>
        <taxon>Magnoliopsida</taxon>
        <taxon>eudicotyledons</taxon>
        <taxon>Gunneridae</taxon>
        <taxon>Pentapetalae</taxon>
        <taxon>rosids</taxon>
        <taxon>fabids</taxon>
        <taxon>Fabales</taxon>
        <taxon>Fabaceae</taxon>
        <taxon>Papilionoideae</taxon>
        <taxon>50 kb inversion clade</taxon>
        <taxon>NPAAA clade</taxon>
        <taxon>Hologalegina</taxon>
        <taxon>IRL clade</taxon>
        <taxon>Trifolieae</taxon>
        <taxon>Trifolium</taxon>
    </lineage>
</organism>
<sequence>MSNSANELMILPSTKRRRRDSDNQDRSSDLPDDVILHILSFLNTKEAVQTCLLLSPRWKCLWKTIFPLILHSSDFCTKKHFATFVSKILTLRDTKTALHALDLHRPGNIEPHLLKKVLNYVDSHNTQIQQLAINFIADSYPILSCVSKCRALTSLKLHVSNKSLDSVGETLFPESLNLPSLTSLDLAYFIFCASDNADRAEPFLAFSSLHSLTIAYCTIRDAPILSISNGTLVNLTMNNNSYAFTKIELFTPSLYTFSFYGTHYYPLCGSGLSSVKQIDIDVPMSPRFEIILSWLQDFANVKSLTINITTLKILSEVPDLFKDKPHFLCNLESLKVRAATIPKRIIDFLRQNLPNAKVDMIDHRT</sequence>
<evidence type="ECO:0000313" key="2">
    <source>
        <dbReference type="EMBL" id="MCH83656.1"/>
    </source>
</evidence>
<dbReference type="EMBL" id="LXQA010005541">
    <property type="protein sequence ID" value="MCH83656.1"/>
    <property type="molecule type" value="Genomic_DNA"/>
</dbReference>
<evidence type="ECO:0000313" key="3">
    <source>
        <dbReference type="Proteomes" id="UP000265520"/>
    </source>
</evidence>
<dbReference type="Pfam" id="PF00646">
    <property type="entry name" value="F-box"/>
    <property type="match status" value="1"/>
</dbReference>
<gene>
    <name evidence="2" type="ORF">A2U01_0004482</name>
</gene>
<dbReference type="InterPro" id="IPR036047">
    <property type="entry name" value="F-box-like_dom_sf"/>
</dbReference>
<dbReference type="SUPFAM" id="SSF81383">
    <property type="entry name" value="F-box domain"/>
    <property type="match status" value="1"/>
</dbReference>
<dbReference type="InterPro" id="IPR001810">
    <property type="entry name" value="F-box_dom"/>
</dbReference>
<reference evidence="2 3" key="1">
    <citation type="journal article" date="2018" name="Front. Plant Sci.">
        <title>Red Clover (Trifolium pratense) and Zigzag Clover (T. medium) - A Picture of Genomic Similarities and Differences.</title>
        <authorList>
            <person name="Dluhosova J."/>
            <person name="Istvanek J."/>
            <person name="Nedelnik J."/>
            <person name="Repkova J."/>
        </authorList>
    </citation>
    <scope>NUCLEOTIDE SEQUENCE [LARGE SCALE GENOMIC DNA]</scope>
    <source>
        <strain evidence="3">cv. 10/8</strain>
        <tissue evidence="2">Leaf</tissue>
    </source>
</reference>
<accession>A0A392M8B2</accession>
<dbReference type="InterPro" id="IPR053781">
    <property type="entry name" value="F-box_AtFBL13-like"/>
</dbReference>
<evidence type="ECO:0000259" key="1">
    <source>
        <dbReference type="Pfam" id="PF00646"/>
    </source>
</evidence>
<proteinExistence type="predicted"/>
<feature type="domain" description="F-box" evidence="1">
    <location>
        <begin position="28"/>
        <end position="64"/>
    </location>
</feature>
<dbReference type="CDD" id="cd22160">
    <property type="entry name" value="F-box_AtFBL13-like"/>
    <property type="match status" value="1"/>
</dbReference>
<dbReference type="InterPro" id="IPR032675">
    <property type="entry name" value="LRR_dom_sf"/>
</dbReference>
<comment type="caution">
    <text evidence="2">The sequence shown here is derived from an EMBL/GenBank/DDBJ whole genome shotgun (WGS) entry which is preliminary data.</text>
</comment>
<dbReference type="PANTHER" id="PTHR32212:SF269">
    <property type="entry name" value="F-BOX_RNI_FBD-LIKE DOMAIN PROTEIN"/>
    <property type="match status" value="1"/>
</dbReference>
<protein>
    <submittedName>
        <fullName evidence="2">F-box family protein</fullName>
    </submittedName>
</protein>
<dbReference type="AlphaFoldDB" id="A0A392M8B2"/>